<protein>
    <submittedName>
        <fullName evidence="2">DUF4148 domain-containing protein</fullName>
    </submittedName>
</protein>
<comment type="caution">
    <text evidence="2">The sequence shown here is derived from an EMBL/GenBank/DDBJ whole genome shotgun (WGS) entry which is preliminary data.</text>
</comment>
<gene>
    <name evidence="2" type="ORF">ACFPOE_09325</name>
</gene>
<reference evidence="3" key="1">
    <citation type="journal article" date="2019" name="Int. J. Syst. Evol. Microbiol.">
        <title>The Global Catalogue of Microorganisms (GCM) 10K type strain sequencing project: providing services to taxonomists for standard genome sequencing and annotation.</title>
        <authorList>
            <consortium name="The Broad Institute Genomics Platform"/>
            <consortium name="The Broad Institute Genome Sequencing Center for Infectious Disease"/>
            <person name="Wu L."/>
            <person name="Ma J."/>
        </authorList>
    </citation>
    <scope>NUCLEOTIDE SEQUENCE [LARGE SCALE GENOMIC DNA]</scope>
    <source>
        <strain evidence="3">CCUG 57401</strain>
    </source>
</reference>
<feature type="chain" id="PRO_5046124767" evidence="1">
    <location>
        <begin position="26"/>
        <end position="97"/>
    </location>
</feature>
<keyword evidence="1" id="KW-0732">Signal</keyword>
<dbReference type="RefSeq" id="WP_376849811.1">
    <property type="nucleotide sequence ID" value="NZ_JBHSMF010000006.1"/>
</dbReference>
<organism evidence="2 3">
    <name type="scientific">Caenimonas terrae</name>
    <dbReference type="NCBI Taxonomy" id="696074"/>
    <lineage>
        <taxon>Bacteria</taxon>
        <taxon>Pseudomonadati</taxon>
        <taxon>Pseudomonadota</taxon>
        <taxon>Betaproteobacteria</taxon>
        <taxon>Burkholderiales</taxon>
        <taxon>Comamonadaceae</taxon>
        <taxon>Caenimonas</taxon>
    </lineage>
</organism>
<dbReference type="EMBL" id="JBHSMF010000006">
    <property type="protein sequence ID" value="MFC5497733.1"/>
    <property type="molecule type" value="Genomic_DNA"/>
</dbReference>
<evidence type="ECO:0000313" key="3">
    <source>
        <dbReference type="Proteomes" id="UP001596037"/>
    </source>
</evidence>
<dbReference type="Proteomes" id="UP001596037">
    <property type="component" value="Unassembled WGS sequence"/>
</dbReference>
<accession>A0ABW0ND06</accession>
<feature type="signal peptide" evidence="1">
    <location>
        <begin position="1"/>
        <end position="25"/>
    </location>
</feature>
<evidence type="ECO:0000256" key="1">
    <source>
        <dbReference type="SAM" id="SignalP"/>
    </source>
</evidence>
<proteinExistence type="predicted"/>
<evidence type="ECO:0000313" key="2">
    <source>
        <dbReference type="EMBL" id="MFC5497733.1"/>
    </source>
</evidence>
<name>A0ABW0ND06_9BURK</name>
<sequence>MKTSTATQLLSIIALAFLSAAGAHADEADTSQFGIRFNSTRSAAEVATEAHMAPHITNGGTGFIGVTRSGVTPAAVRAQTLAALRAGTVPHGEAAAM</sequence>
<keyword evidence="3" id="KW-1185">Reference proteome</keyword>